<dbReference type="PROSITE" id="PS50041">
    <property type="entry name" value="C_TYPE_LECTIN_2"/>
    <property type="match status" value="1"/>
</dbReference>
<keyword evidence="6" id="KW-1185">Reference proteome</keyword>
<evidence type="ECO:0000256" key="1">
    <source>
        <dbReference type="ARBA" id="ARBA00023157"/>
    </source>
</evidence>
<evidence type="ECO:0000256" key="2">
    <source>
        <dbReference type="SAM" id="MobiDB-lite"/>
    </source>
</evidence>
<dbReference type="STRING" id="31234.E3LS93"/>
<feature type="compositionally biased region" description="Polar residues" evidence="2">
    <location>
        <begin position="279"/>
        <end position="291"/>
    </location>
</feature>
<dbReference type="InterPro" id="IPR016186">
    <property type="entry name" value="C-type_lectin-like/link_sf"/>
</dbReference>
<dbReference type="RefSeq" id="XP_003113018.2">
    <property type="nucleotide sequence ID" value="XM_003112970.2"/>
</dbReference>
<dbReference type="CDD" id="cd00037">
    <property type="entry name" value="CLECT"/>
    <property type="match status" value="1"/>
</dbReference>
<keyword evidence="3" id="KW-0732">Signal</keyword>
<dbReference type="SUPFAM" id="SSF56436">
    <property type="entry name" value="C-type lectin-like"/>
    <property type="match status" value="1"/>
</dbReference>
<gene>
    <name evidence="5" type="primary">Cre-clec-162</name>
    <name evidence="5" type="ORF">CRE_25270</name>
</gene>
<feature type="signal peptide" evidence="3">
    <location>
        <begin position="1"/>
        <end position="18"/>
    </location>
</feature>
<proteinExistence type="predicted"/>
<evidence type="ECO:0000259" key="4">
    <source>
        <dbReference type="PROSITE" id="PS50041"/>
    </source>
</evidence>
<evidence type="ECO:0000313" key="6">
    <source>
        <dbReference type="Proteomes" id="UP000008281"/>
    </source>
</evidence>
<dbReference type="AlphaFoldDB" id="E3LS93"/>
<dbReference type="eggNOG" id="KOG4297">
    <property type="taxonomic scope" value="Eukaryota"/>
</dbReference>
<protein>
    <submittedName>
        <fullName evidence="5">CRE-CLEC-162 protein</fullName>
    </submittedName>
</protein>
<keyword evidence="1" id="KW-1015">Disulfide bond</keyword>
<sequence>MLLYSLLSFCFISITVDAYCEYGTEYKNATGCFQFFRTPLNFTNAVRFCRVNMKSTLVRPVSFIRNQQLQQAAMKLGIEEYWIGASNVDNDWEWLDGSMLTYSNFDVGAGYPKKTESQIGAVSMGSLSGLWYTKLDAMMLPFVCEFPISTQFDNGVLYRAPKLQSLIFPSAGTKAPMLLVESVDQSSLYNKIGPKKNEMETGEKVYLKPIDMSAAGMSGFSGQPIVIMNTFKRKVKVKPVVVSQTETEMARSLKEKEETEDSTNAKSVLNVEGNAAARNGTSMTEEMSSNSKAKREREENESIRSKTIQISRG</sequence>
<feature type="chain" id="PRO_5003173339" evidence="3">
    <location>
        <begin position="19"/>
        <end position="313"/>
    </location>
</feature>
<organism evidence="6">
    <name type="scientific">Caenorhabditis remanei</name>
    <name type="common">Caenorhabditis vulgaris</name>
    <dbReference type="NCBI Taxonomy" id="31234"/>
    <lineage>
        <taxon>Eukaryota</taxon>
        <taxon>Metazoa</taxon>
        <taxon>Ecdysozoa</taxon>
        <taxon>Nematoda</taxon>
        <taxon>Chromadorea</taxon>
        <taxon>Rhabditida</taxon>
        <taxon>Rhabditina</taxon>
        <taxon>Rhabditomorpha</taxon>
        <taxon>Rhabditoidea</taxon>
        <taxon>Rhabditidae</taxon>
        <taxon>Peloderinae</taxon>
        <taxon>Caenorhabditis</taxon>
    </lineage>
</organism>
<dbReference type="InterPro" id="IPR016187">
    <property type="entry name" value="CTDL_fold"/>
</dbReference>
<dbReference type="FunCoup" id="E3LS93">
    <property type="interactions" value="314"/>
</dbReference>
<dbReference type="Proteomes" id="UP000008281">
    <property type="component" value="Unassembled WGS sequence"/>
</dbReference>
<dbReference type="CTD" id="9818465"/>
<dbReference type="PANTHER" id="PTHR22991">
    <property type="entry name" value="PROTEIN CBG13490"/>
    <property type="match status" value="1"/>
</dbReference>
<feature type="region of interest" description="Disordered" evidence="2">
    <location>
        <begin position="247"/>
        <end position="313"/>
    </location>
</feature>
<feature type="domain" description="C-type lectin" evidence="4">
    <location>
        <begin position="28"/>
        <end position="145"/>
    </location>
</feature>
<dbReference type="OrthoDB" id="2142683at2759"/>
<feature type="compositionally biased region" description="Basic and acidic residues" evidence="2">
    <location>
        <begin position="293"/>
        <end position="304"/>
    </location>
</feature>
<dbReference type="InParanoid" id="E3LS93"/>
<dbReference type="EMBL" id="DS268414">
    <property type="protein sequence ID" value="EFP09272.1"/>
    <property type="molecule type" value="Genomic_DNA"/>
</dbReference>
<name>E3LS93_CAERE</name>
<dbReference type="PANTHER" id="PTHR22991:SF40">
    <property type="entry name" value="PROTEIN CBG13490"/>
    <property type="match status" value="1"/>
</dbReference>
<accession>E3LS93</accession>
<evidence type="ECO:0000256" key="3">
    <source>
        <dbReference type="SAM" id="SignalP"/>
    </source>
</evidence>
<feature type="compositionally biased region" description="Basic and acidic residues" evidence="2">
    <location>
        <begin position="248"/>
        <end position="257"/>
    </location>
</feature>
<dbReference type="InterPro" id="IPR001304">
    <property type="entry name" value="C-type_lectin-like"/>
</dbReference>
<dbReference type="KEGG" id="crq:GCK72_009494"/>
<dbReference type="InterPro" id="IPR050976">
    <property type="entry name" value="Snaclec"/>
</dbReference>
<dbReference type="OMA" id="EYWIGAS"/>
<dbReference type="GeneID" id="9818465"/>
<dbReference type="Gene3D" id="3.10.100.10">
    <property type="entry name" value="Mannose-Binding Protein A, subunit A"/>
    <property type="match status" value="1"/>
</dbReference>
<evidence type="ECO:0000313" key="5">
    <source>
        <dbReference type="EMBL" id="EFP09272.1"/>
    </source>
</evidence>
<dbReference type="HOGENOM" id="CLU_1066470_0_0_1"/>
<reference evidence="5" key="1">
    <citation type="submission" date="2007-07" db="EMBL/GenBank/DDBJ databases">
        <title>PCAP assembly of the Caenorhabditis remanei genome.</title>
        <authorList>
            <consortium name="The Caenorhabditis remanei Sequencing Consortium"/>
            <person name="Wilson R.K."/>
        </authorList>
    </citation>
    <scope>NUCLEOTIDE SEQUENCE [LARGE SCALE GENOMIC DNA]</scope>
    <source>
        <strain evidence="5">PB4641</strain>
    </source>
</reference>
<dbReference type="SMART" id="SM00034">
    <property type="entry name" value="CLECT"/>
    <property type="match status" value="1"/>
</dbReference>
<dbReference type="Pfam" id="PF00059">
    <property type="entry name" value="Lectin_C"/>
    <property type="match status" value="1"/>
</dbReference>